<evidence type="ECO:0000256" key="1">
    <source>
        <dbReference type="SAM" id="MobiDB-lite"/>
    </source>
</evidence>
<protein>
    <submittedName>
        <fullName evidence="2">Uncharacterized protein</fullName>
    </submittedName>
</protein>
<name>A0A3M6V5H1_POCDA</name>
<reference evidence="2 3" key="1">
    <citation type="journal article" date="2018" name="Sci. Rep.">
        <title>Comparative analysis of the Pocillopora damicornis genome highlights role of immune system in coral evolution.</title>
        <authorList>
            <person name="Cunning R."/>
            <person name="Bay R.A."/>
            <person name="Gillette P."/>
            <person name="Baker A.C."/>
            <person name="Traylor-Knowles N."/>
        </authorList>
    </citation>
    <scope>NUCLEOTIDE SEQUENCE [LARGE SCALE GENOMIC DNA]</scope>
    <source>
        <strain evidence="2">RSMAS</strain>
        <tissue evidence="2">Whole animal</tissue>
    </source>
</reference>
<dbReference type="STRING" id="46731.A0A3M6V5H1"/>
<evidence type="ECO:0000313" key="2">
    <source>
        <dbReference type="EMBL" id="RMX61125.1"/>
    </source>
</evidence>
<organism evidence="2 3">
    <name type="scientific">Pocillopora damicornis</name>
    <name type="common">Cauliflower coral</name>
    <name type="synonym">Millepora damicornis</name>
    <dbReference type="NCBI Taxonomy" id="46731"/>
    <lineage>
        <taxon>Eukaryota</taxon>
        <taxon>Metazoa</taxon>
        <taxon>Cnidaria</taxon>
        <taxon>Anthozoa</taxon>
        <taxon>Hexacorallia</taxon>
        <taxon>Scleractinia</taxon>
        <taxon>Astrocoeniina</taxon>
        <taxon>Pocilloporidae</taxon>
        <taxon>Pocillopora</taxon>
    </lineage>
</organism>
<evidence type="ECO:0000313" key="3">
    <source>
        <dbReference type="Proteomes" id="UP000275408"/>
    </source>
</evidence>
<dbReference type="PANTHER" id="PTHR37935">
    <property type="entry name" value="CHROMOSOME UNDETERMINED SCAFFOLD_14, WHOLE GENOME SHOTGUN SEQUENCE"/>
    <property type="match status" value="1"/>
</dbReference>
<proteinExistence type="predicted"/>
<dbReference type="AlphaFoldDB" id="A0A3M6V5H1"/>
<dbReference type="EMBL" id="RCHS01000076">
    <property type="protein sequence ID" value="RMX61125.1"/>
    <property type="molecule type" value="Genomic_DNA"/>
</dbReference>
<sequence length="325" mass="36779">MKGVCFLKLDSRKFLVFSRCIPNSSFRRSLKYLSSLPHFVYSEDLGFYRARLYKPTRLRNYFSQKTTGQSKKQEEVRDTELLDSTTHQHHTTTILQRLQDLEESFRVQGHSILRWGLSALVISGFFIYIFREPLRENVADEVADVASRSLADENVIHKANEVTRAVLQDILHDPEITKLAGAFVMHVLHREDVKSAAIQLTQHVLNDPSTLKKINELAKSTLLNLMVHEETRALMLSYIKALILDKSTKDACKVLLAELVKDPDVKGFMAASLGDLVTSSVVKSSAAELGKSVTHEVVNDAIIQQETGNFLWRAFKNTITSGWFG</sequence>
<comment type="caution">
    <text evidence="2">The sequence shown here is derived from an EMBL/GenBank/DDBJ whole genome shotgun (WGS) entry which is preliminary data.</text>
</comment>
<feature type="compositionally biased region" description="Basic and acidic residues" evidence="1">
    <location>
        <begin position="71"/>
        <end position="80"/>
    </location>
</feature>
<dbReference type="OMA" id="LSWIWEN"/>
<feature type="region of interest" description="Disordered" evidence="1">
    <location>
        <begin position="64"/>
        <end position="87"/>
    </location>
</feature>
<dbReference type="PANTHER" id="PTHR37935:SF1">
    <property type="entry name" value="CHROMOSOME UNDETERMINED SCAFFOLD_14, WHOLE GENOME SHOTGUN SEQUENCE"/>
    <property type="match status" value="1"/>
</dbReference>
<gene>
    <name evidence="2" type="ORF">pdam_00016702</name>
</gene>
<keyword evidence="3" id="KW-1185">Reference proteome</keyword>
<accession>A0A3M6V5H1</accession>
<dbReference type="OrthoDB" id="276540at2759"/>
<dbReference type="Proteomes" id="UP000275408">
    <property type="component" value="Unassembled WGS sequence"/>
</dbReference>